<evidence type="ECO:0000313" key="1">
    <source>
        <dbReference type="EMBL" id="QND42940.1"/>
    </source>
</evidence>
<gene>
    <name evidence="1" type="ORF">HB770_20740</name>
</gene>
<proteinExistence type="predicted"/>
<evidence type="ECO:0000313" key="2">
    <source>
        <dbReference type="Proteomes" id="UP000515518"/>
    </source>
</evidence>
<accession>A0A7G6RL08</accession>
<dbReference type="Proteomes" id="UP000515518">
    <property type="component" value="Chromosome"/>
</dbReference>
<protein>
    <submittedName>
        <fullName evidence="1">Uncharacterized protein</fullName>
    </submittedName>
</protein>
<sequence>MGGEETMIKRVGERLRTECLTVFGSTWSYDVAWRFAAAAIEAMRDPTTEMFEAAKVHMDSPSSNMAWWNAMIDAAKAIGER</sequence>
<reference evidence="2" key="1">
    <citation type="journal article" date="2020" name="Mol. Plant Microbe">
        <title>Rhizobial microsymbionts of the narrowly endemic Oxytropis species growing in Kamchatka are characterized by significant genetic diversity and possess a set of genes that are associated with T3SS and T6SS secretion systems and can affect the development of symbiosis.</title>
        <authorList>
            <person name="Safronova V."/>
            <person name="Guro P."/>
            <person name="Sazanova A."/>
            <person name="Kuznetsova I."/>
            <person name="Belimov A."/>
            <person name="Yakubov V."/>
            <person name="Chirak E."/>
            <person name="Afonin A."/>
            <person name="Gogolev Y."/>
            <person name="Andronov E."/>
            <person name="Tikhonovich I."/>
        </authorList>
    </citation>
    <scope>NUCLEOTIDE SEQUENCE [LARGE SCALE GENOMIC DNA]</scope>
    <source>
        <strain evidence="2">RCAM0610</strain>
    </source>
</reference>
<name>A0A7G6RL08_RHILV</name>
<dbReference type="EMBL" id="CP050549">
    <property type="protein sequence ID" value="QND42940.1"/>
    <property type="molecule type" value="Genomic_DNA"/>
</dbReference>
<organism evidence="1 2">
    <name type="scientific">Rhizobium leguminosarum bv. viciae</name>
    <dbReference type="NCBI Taxonomy" id="387"/>
    <lineage>
        <taxon>Bacteria</taxon>
        <taxon>Pseudomonadati</taxon>
        <taxon>Pseudomonadota</taxon>
        <taxon>Alphaproteobacteria</taxon>
        <taxon>Hyphomicrobiales</taxon>
        <taxon>Rhizobiaceae</taxon>
        <taxon>Rhizobium/Agrobacterium group</taxon>
        <taxon>Rhizobium</taxon>
    </lineage>
</organism>
<dbReference type="AlphaFoldDB" id="A0A7G6RL08"/>